<name>W8RYQ7_9RHOB</name>
<proteinExistence type="predicted"/>
<keyword evidence="3" id="KW-1185">Reference proteome</keyword>
<dbReference type="AlphaFoldDB" id="W8RYQ7"/>
<dbReference type="InterPro" id="IPR052935">
    <property type="entry name" value="Mg2+_PAP"/>
</dbReference>
<evidence type="ECO:0000313" key="3">
    <source>
        <dbReference type="Proteomes" id="UP000019593"/>
    </source>
</evidence>
<protein>
    <recommendedName>
        <fullName evidence="1">Phosphatidate phosphatase APP1 catalytic domain-containing protein</fullName>
    </recommendedName>
</protein>
<sequence length="338" mass="37231">MRLIHTLIYKLDSAFGRHRARTPGAIDPHIGYATETGIVLRGRVLAREPKRVRTGKSGRLGNLRAMVGLFRTKEVSAVTVACGGRTTVTDEEGYFSLTVPRDHAAGWHTASVALPDGTETPCPFFVPDPDAPAILISDIDDTVLETGAWSLFRNLWTTFTGNVETRRIYRDAVDVYTKLRKAANIPVFFVSSSPWNIHGFLLAIFERTGLPRGPLFLRDFGVDRDKFITAGHGDHKGNAIDLILQANPGCPAVLAGDTGQEDARIYRAAIARYPGRIKAVILRTPKPGVDPRTERDLDALRATGVPVFAGRDFTAFGTELQRSLRDQPVPAGNRHRRR</sequence>
<dbReference type="Pfam" id="PF09949">
    <property type="entry name" value="APP1_cat"/>
    <property type="match status" value="1"/>
</dbReference>
<dbReference type="RefSeq" id="WP_025310877.1">
    <property type="nucleotide sequence ID" value="NZ_CP004372.1"/>
</dbReference>
<gene>
    <name evidence="2" type="ORF">roselon_00542</name>
</gene>
<evidence type="ECO:0000259" key="1">
    <source>
        <dbReference type="Pfam" id="PF09949"/>
    </source>
</evidence>
<dbReference type="EMBL" id="CP004372">
    <property type="protein sequence ID" value="AHM02982.1"/>
    <property type="molecule type" value="Genomic_DNA"/>
</dbReference>
<dbReference type="Proteomes" id="UP000019593">
    <property type="component" value="Chromosome"/>
</dbReference>
<dbReference type="PATRIC" id="fig|1294273.3.peg.532"/>
<dbReference type="GO" id="GO:0008195">
    <property type="term" value="F:phosphatidate phosphatase activity"/>
    <property type="evidence" value="ECO:0007669"/>
    <property type="project" value="InterPro"/>
</dbReference>
<dbReference type="HOGENOM" id="CLU_038931_1_0_5"/>
<dbReference type="InterPro" id="IPR019236">
    <property type="entry name" value="APP1_cat"/>
</dbReference>
<dbReference type="KEGG" id="red:roselon_00542"/>
<organism evidence="2 3">
    <name type="scientific">Roseicyclus elongatus DSM 19469</name>
    <dbReference type="NCBI Taxonomy" id="1294273"/>
    <lineage>
        <taxon>Bacteria</taxon>
        <taxon>Pseudomonadati</taxon>
        <taxon>Pseudomonadota</taxon>
        <taxon>Alphaproteobacteria</taxon>
        <taxon>Rhodobacterales</taxon>
        <taxon>Roseobacteraceae</taxon>
        <taxon>Roseicyclus</taxon>
    </lineage>
</organism>
<dbReference type="PANTHER" id="PTHR28208:SF3">
    <property type="entry name" value="PHOSPHATIDATE PHOSPHATASE APP1"/>
    <property type="match status" value="1"/>
</dbReference>
<dbReference type="PANTHER" id="PTHR28208">
    <property type="entry name" value="PHOSPHATIDATE PHOSPHATASE APP1"/>
    <property type="match status" value="1"/>
</dbReference>
<reference evidence="2 3" key="1">
    <citation type="submission" date="2013-03" db="EMBL/GenBank/DDBJ databases">
        <authorList>
            <person name="Fiebig A."/>
            <person name="Goeker M."/>
            <person name="Klenk H.-P.P."/>
        </authorList>
    </citation>
    <scope>NUCLEOTIDE SEQUENCE [LARGE SCALE GENOMIC DNA]</scope>
    <source>
        <strain evidence="3">DSM 19469</strain>
    </source>
</reference>
<dbReference type="SUPFAM" id="SSF56784">
    <property type="entry name" value="HAD-like"/>
    <property type="match status" value="1"/>
</dbReference>
<accession>W8RYQ7</accession>
<feature type="domain" description="Phosphatidate phosphatase APP1 catalytic" evidence="1">
    <location>
        <begin position="135"/>
        <end position="283"/>
    </location>
</feature>
<dbReference type="eggNOG" id="COG4850">
    <property type="taxonomic scope" value="Bacteria"/>
</dbReference>
<dbReference type="STRING" id="1294273.roselon_00542"/>
<dbReference type="InterPro" id="IPR036412">
    <property type="entry name" value="HAD-like_sf"/>
</dbReference>
<evidence type="ECO:0000313" key="2">
    <source>
        <dbReference type="EMBL" id="AHM02982.1"/>
    </source>
</evidence>